<dbReference type="Proteomes" id="UP000033434">
    <property type="component" value="Unassembled WGS sequence"/>
</dbReference>
<organism evidence="2 3">
    <name type="scientific">Pseudoalteromonas luteoviolacea S4054</name>
    <dbReference type="NCBI Taxonomy" id="1129367"/>
    <lineage>
        <taxon>Bacteria</taxon>
        <taxon>Pseudomonadati</taxon>
        <taxon>Pseudomonadota</taxon>
        <taxon>Gammaproteobacteria</taxon>
        <taxon>Alteromonadales</taxon>
        <taxon>Pseudoalteromonadaceae</taxon>
        <taxon>Pseudoalteromonas</taxon>
    </lineage>
</organism>
<sequence>MFKVIAFLMLTFPFFSNATVSLTGKVKSYTIEGGIVKFAICANGDTVCRGFWFKPEGDYAAAMLSIMLTAKATGDQIYAQGRPVADNPAGWQYGSNGQVTSIIVKSN</sequence>
<dbReference type="RefSeq" id="WP_046356106.1">
    <property type="nucleotide sequence ID" value="NZ_AUXW01000144.1"/>
</dbReference>
<evidence type="ECO:0000313" key="2">
    <source>
        <dbReference type="EMBL" id="KKE83617.1"/>
    </source>
</evidence>
<accession>A0A0F6ABM7</accession>
<evidence type="ECO:0000256" key="1">
    <source>
        <dbReference type="SAM" id="SignalP"/>
    </source>
</evidence>
<reference evidence="2 3" key="1">
    <citation type="journal article" date="2015" name="BMC Genomics">
        <title>Genome mining reveals unlocked bioactive potential of marine Gram-negative bacteria.</title>
        <authorList>
            <person name="Machado H."/>
            <person name="Sonnenschein E.C."/>
            <person name="Melchiorsen J."/>
            <person name="Gram L."/>
        </authorList>
    </citation>
    <scope>NUCLEOTIDE SEQUENCE [LARGE SCALE GENOMIC DNA]</scope>
    <source>
        <strain evidence="2 3">S4054</strain>
    </source>
</reference>
<name>A0A0F6ABM7_9GAMM</name>
<evidence type="ECO:0000313" key="3">
    <source>
        <dbReference type="Proteomes" id="UP000033434"/>
    </source>
</evidence>
<protein>
    <submittedName>
        <fullName evidence="2">Uncharacterized protein</fullName>
    </submittedName>
</protein>
<dbReference type="AlphaFoldDB" id="A0A0F6ABM7"/>
<gene>
    <name evidence="2" type="ORF">N479_13230</name>
</gene>
<feature type="chain" id="PRO_5002499717" evidence="1">
    <location>
        <begin position="19"/>
        <end position="107"/>
    </location>
</feature>
<keyword evidence="1" id="KW-0732">Signal</keyword>
<dbReference type="EMBL" id="AUXW01000144">
    <property type="protein sequence ID" value="KKE83617.1"/>
    <property type="molecule type" value="Genomic_DNA"/>
</dbReference>
<comment type="caution">
    <text evidence="2">The sequence shown here is derived from an EMBL/GenBank/DDBJ whole genome shotgun (WGS) entry which is preliminary data.</text>
</comment>
<dbReference type="PATRIC" id="fig|1129367.4.peg.2469"/>
<feature type="signal peptide" evidence="1">
    <location>
        <begin position="1"/>
        <end position="18"/>
    </location>
</feature>
<proteinExistence type="predicted"/>